<dbReference type="GO" id="GO:0016705">
    <property type="term" value="F:oxidoreductase activity, acting on paired donors, with incorporation or reduction of molecular oxygen"/>
    <property type="evidence" value="ECO:0007669"/>
    <property type="project" value="InterPro"/>
</dbReference>
<dbReference type="Pfam" id="PF00067">
    <property type="entry name" value="p450"/>
    <property type="match status" value="1"/>
</dbReference>
<dbReference type="GO" id="GO:0004497">
    <property type="term" value="F:monooxygenase activity"/>
    <property type="evidence" value="ECO:0007669"/>
    <property type="project" value="UniProtKB-KW"/>
</dbReference>
<comment type="similarity">
    <text evidence="2">Belongs to the cytochrome P450 family.</text>
</comment>
<keyword evidence="4" id="KW-0812">Transmembrane</keyword>
<evidence type="ECO:0000256" key="8">
    <source>
        <dbReference type="ARBA" id="ARBA00023004"/>
    </source>
</evidence>
<proteinExistence type="inferred from homology"/>
<comment type="subcellular location">
    <subcellularLocation>
        <location evidence="1">Membrane</location>
    </subcellularLocation>
</comment>
<dbReference type="InterPro" id="IPR036396">
    <property type="entry name" value="Cyt_P450_sf"/>
</dbReference>
<evidence type="ECO:0000256" key="3">
    <source>
        <dbReference type="ARBA" id="ARBA00022617"/>
    </source>
</evidence>
<reference evidence="12" key="1">
    <citation type="submission" date="2019-10" db="EMBL/GenBank/DDBJ databases">
        <authorList>
            <person name="Zhang R."/>
            <person name="Pan Y."/>
            <person name="Wang J."/>
            <person name="Ma R."/>
            <person name="Yu S."/>
        </authorList>
    </citation>
    <scope>NUCLEOTIDE SEQUENCE</scope>
    <source>
        <strain evidence="12">LA-IB0</strain>
        <tissue evidence="12">Leaf</tissue>
    </source>
</reference>
<dbReference type="SUPFAM" id="SSF48264">
    <property type="entry name" value="Cytochrome P450"/>
    <property type="match status" value="1"/>
</dbReference>
<comment type="caution">
    <text evidence="12">The sequence shown here is derived from an EMBL/GenBank/DDBJ whole genome shotgun (WGS) entry which is preliminary data.</text>
</comment>
<organism evidence="12 13">
    <name type="scientific">Buddleja alternifolia</name>
    <dbReference type="NCBI Taxonomy" id="168488"/>
    <lineage>
        <taxon>Eukaryota</taxon>
        <taxon>Viridiplantae</taxon>
        <taxon>Streptophyta</taxon>
        <taxon>Embryophyta</taxon>
        <taxon>Tracheophyta</taxon>
        <taxon>Spermatophyta</taxon>
        <taxon>Magnoliopsida</taxon>
        <taxon>eudicotyledons</taxon>
        <taxon>Gunneridae</taxon>
        <taxon>Pentapetalae</taxon>
        <taxon>asterids</taxon>
        <taxon>lamiids</taxon>
        <taxon>Lamiales</taxon>
        <taxon>Scrophulariaceae</taxon>
        <taxon>Buddlejeae</taxon>
        <taxon>Buddleja</taxon>
    </lineage>
</organism>
<evidence type="ECO:0000256" key="7">
    <source>
        <dbReference type="ARBA" id="ARBA00023002"/>
    </source>
</evidence>
<keyword evidence="13" id="KW-1185">Reference proteome</keyword>
<evidence type="ECO:0000313" key="13">
    <source>
        <dbReference type="Proteomes" id="UP000826271"/>
    </source>
</evidence>
<evidence type="ECO:0000256" key="1">
    <source>
        <dbReference type="ARBA" id="ARBA00004370"/>
    </source>
</evidence>
<dbReference type="AlphaFoldDB" id="A0AAV6XNF4"/>
<evidence type="ECO:0000256" key="9">
    <source>
        <dbReference type="ARBA" id="ARBA00023033"/>
    </source>
</evidence>
<evidence type="ECO:0000256" key="4">
    <source>
        <dbReference type="ARBA" id="ARBA00022692"/>
    </source>
</evidence>
<dbReference type="Gene3D" id="1.10.630.10">
    <property type="entry name" value="Cytochrome P450"/>
    <property type="match status" value="1"/>
</dbReference>
<keyword evidence="6" id="KW-1133">Transmembrane helix</keyword>
<dbReference type="GO" id="GO:0005506">
    <property type="term" value="F:iron ion binding"/>
    <property type="evidence" value="ECO:0007669"/>
    <property type="project" value="InterPro"/>
</dbReference>
<dbReference type="Proteomes" id="UP000826271">
    <property type="component" value="Unassembled WGS sequence"/>
</dbReference>
<accession>A0AAV6XNF4</accession>
<gene>
    <name evidence="12" type="ORF">BUALT_Bualt05G0139900</name>
</gene>
<protein>
    <submittedName>
        <fullName evidence="12">Uncharacterized protein</fullName>
    </submittedName>
</protein>
<evidence type="ECO:0000256" key="10">
    <source>
        <dbReference type="ARBA" id="ARBA00023136"/>
    </source>
</evidence>
<dbReference type="InterPro" id="IPR001128">
    <property type="entry name" value="Cyt_P450"/>
</dbReference>
<dbReference type="GO" id="GO:0020037">
    <property type="term" value="F:heme binding"/>
    <property type="evidence" value="ECO:0007669"/>
    <property type="project" value="InterPro"/>
</dbReference>
<keyword evidence="7" id="KW-0560">Oxidoreductase</keyword>
<dbReference type="PANTHER" id="PTHR24282">
    <property type="entry name" value="CYTOCHROME P450 FAMILY MEMBER"/>
    <property type="match status" value="1"/>
</dbReference>
<feature type="region of interest" description="Disordered" evidence="11">
    <location>
        <begin position="126"/>
        <end position="159"/>
    </location>
</feature>
<dbReference type="PANTHER" id="PTHR24282:SF270">
    <property type="entry name" value="CYTOCHROME P450 CYP749A22-LIKE"/>
    <property type="match status" value="1"/>
</dbReference>
<evidence type="ECO:0000256" key="6">
    <source>
        <dbReference type="ARBA" id="ARBA00022989"/>
    </source>
</evidence>
<evidence type="ECO:0000256" key="5">
    <source>
        <dbReference type="ARBA" id="ARBA00022723"/>
    </source>
</evidence>
<keyword evidence="10" id="KW-0472">Membrane</keyword>
<keyword evidence="8" id="KW-0408">Iron</keyword>
<keyword evidence="3" id="KW-0349">Heme</keyword>
<name>A0AAV6XNF4_9LAMI</name>
<evidence type="ECO:0000313" key="12">
    <source>
        <dbReference type="EMBL" id="KAG8383015.1"/>
    </source>
</evidence>
<sequence>MKKQISDTPMDLSHDIFPRIQPHFYSWIKLYVCTKFIRAKDEIEAEKVEKLLNESIMEIVEKRQDEAIQSDNNYSRRIAKKVKLGTYEFPANVDLIIPPLALHRNPDIWGKDVHLFKPERFSEGLAKATNGTESRGPIVRRPRTRSSTTPFNTSSIPAHSDVLATGSTSAAQSNEANIATLTGPVQKLEASICPSTLFDDEGKEYDIMSSYDILSSFIMS</sequence>
<dbReference type="GO" id="GO:0016020">
    <property type="term" value="C:membrane"/>
    <property type="evidence" value="ECO:0007669"/>
    <property type="project" value="UniProtKB-SubCell"/>
</dbReference>
<keyword evidence="9" id="KW-0503">Monooxygenase</keyword>
<feature type="compositionally biased region" description="Low complexity" evidence="11">
    <location>
        <begin position="145"/>
        <end position="155"/>
    </location>
</feature>
<dbReference type="EMBL" id="WHWC01000005">
    <property type="protein sequence ID" value="KAG8383015.1"/>
    <property type="molecule type" value="Genomic_DNA"/>
</dbReference>
<evidence type="ECO:0000256" key="2">
    <source>
        <dbReference type="ARBA" id="ARBA00010617"/>
    </source>
</evidence>
<evidence type="ECO:0000256" key="11">
    <source>
        <dbReference type="SAM" id="MobiDB-lite"/>
    </source>
</evidence>
<dbReference type="InterPro" id="IPR050665">
    <property type="entry name" value="Cytochrome_P450_Monooxygen"/>
</dbReference>
<keyword evidence="5" id="KW-0479">Metal-binding</keyword>